<keyword evidence="7" id="KW-0472">Membrane</keyword>
<proteinExistence type="predicted"/>
<keyword evidence="7" id="KW-1133">Transmembrane helix</keyword>
<feature type="region of interest" description="Disordered" evidence="6">
    <location>
        <begin position="227"/>
        <end position="270"/>
    </location>
</feature>
<feature type="region of interest" description="Disordered" evidence="6">
    <location>
        <begin position="473"/>
        <end position="499"/>
    </location>
</feature>
<feature type="transmembrane region" description="Helical" evidence="7">
    <location>
        <begin position="12"/>
        <end position="31"/>
    </location>
</feature>
<keyword evidence="7" id="KW-0812">Transmembrane</keyword>
<dbReference type="InterPro" id="IPR049914">
    <property type="entry name" value="PHD1-3/5-6"/>
</dbReference>
<keyword evidence="2" id="KW-0863">Zinc-finger</keyword>
<dbReference type="PANTHER" id="PTHR33304">
    <property type="match status" value="1"/>
</dbReference>
<keyword evidence="5" id="KW-0804">Transcription</keyword>
<evidence type="ECO:0000313" key="9">
    <source>
        <dbReference type="EMBL" id="KAK7380443.1"/>
    </source>
</evidence>
<dbReference type="EMBL" id="JAYMYS010000009">
    <property type="protein sequence ID" value="KAK7380443.1"/>
    <property type="molecule type" value="Genomic_DNA"/>
</dbReference>
<dbReference type="Gene3D" id="2.30.30.1150">
    <property type="match status" value="1"/>
</dbReference>
<dbReference type="InterPro" id="IPR011011">
    <property type="entry name" value="Znf_FYVE_PHD"/>
</dbReference>
<accession>A0AAN9P199</accession>
<dbReference type="GO" id="GO:0003676">
    <property type="term" value="F:nucleic acid binding"/>
    <property type="evidence" value="ECO:0007669"/>
    <property type="project" value="InterPro"/>
</dbReference>
<dbReference type="Pfam" id="PF12874">
    <property type="entry name" value="zf-met"/>
    <property type="match status" value="1"/>
</dbReference>
<dbReference type="GO" id="GO:0008270">
    <property type="term" value="F:zinc ion binding"/>
    <property type="evidence" value="ECO:0007669"/>
    <property type="project" value="UniProtKB-KW"/>
</dbReference>
<evidence type="ECO:0000256" key="2">
    <source>
        <dbReference type="ARBA" id="ARBA00022771"/>
    </source>
</evidence>
<dbReference type="GO" id="GO:0034244">
    <property type="term" value="P:negative regulation of transcription elongation by RNA polymerase II"/>
    <property type="evidence" value="ECO:0007669"/>
    <property type="project" value="InterPro"/>
</dbReference>
<keyword evidence="10" id="KW-1185">Reference proteome</keyword>
<gene>
    <name evidence="9" type="ORF">VNO78_32954</name>
</gene>
<dbReference type="InterPro" id="IPR056280">
    <property type="entry name" value="AIPP2-like_SPOC"/>
</dbReference>
<comment type="caution">
    <text evidence="9">The sequence shown here is derived from an EMBL/GenBank/DDBJ whole genome shotgun (WGS) entry which is preliminary data.</text>
</comment>
<dbReference type="GO" id="GO:0140566">
    <property type="term" value="F:histone reader activity"/>
    <property type="evidence" value="ECO:0007669"/>
    <property type="project" value="InterPro"/>
</dbReference>
<dbReference type="InterPro" id="IPR036236">
    <property type="entry name" value="Znf_C2H2_sf"/>
</dbReference>
<dbReference type="SUPFAM" id="SSF57903">
    <property type="entry name" value="FYVE/PHD zinc finger"/>
    <property type="match status" value="1"/>
</dbReference>
<evidence type="ECO:0000256" key="1">
    <source>
        <dbReference type="ARBA" id="ARBA00022723"/>
    </source>
</evidence>
<evidence type="ECO:0000256" key="5">
    <source>
        <dbReference type="ARBA" id="ARBA00023163"/>
    </source>
</evidence>
<reference evidence="9 10" key="1">
    <citation type="submission" date="2024-01" db="EMBL/GenBank/DDBJ databases">
        <title>The genomes of 5 underutilized Papilionoideae crops provide insights into root nodulation and disease resistanc.</title>
        <authorList>
            <person name="Jiang F."/>
        </authorList>
    </citation>
    <scope>NUCLEOTIDE SEQUENCE [LARGE SCALE GENOMIC DNA]</scope>
    <source>
        <strain evidence="9">DUOXIRENSHENG_FW03</strain>
        <tissue evidence="9">Leaves</tissue>
    </source>
</reference>
<dbReference type="SUPFAM" id="SSF57667">
    <property type="entry name" value="beta-beta-alpha zinc fingers"/>
    <property type="match status" value="1"/>
</dbReference>
<evidence type="ECO:0000256" key="7">
    <source>
        <dbReference type="SAM" id="Phobius"/>
    </source>
</evidence>
<protein>
    <recommendedName>
        <fullName evidence="8">U1-type domain-containing protein</fullName>
    </recommendedName>
</protein>
<keyword evidence="4" id="KW-0805">Transcription regulation</keyword>
<keyword evidence="1" id="KW-0479">Metal-binding</keyword>
<evidence type="ECO:0000256" key="6">
    <source>
        <dbReference type="SAM" id="MobiDB-lite"/>
    </source>
</evidence>
<feature type="domain" description="U1-type" evidence="8">
    <location>
        <begin position="134"/>
        <end position="166"/>
    </location>
</feature>
<name>A0AAN9P199_PSOTE</name>
<sequence>MRCSYTLCSCRLSFRFFFSISLLQTCILVVGKLIPWPKNVLYLFSNPLLNLILECCSHINLCTASCLHVYLQMGRFRNINECNDISIRGYSQSWFNYHGQVPHHGWNFHYAGDMHLPHEISRPVGPLHQPQPVAYYCKICEVRLGNYKNMEQHNNGKKHRRMLSLHEESQRPRMSKGDIPNSQVNLAVQPSTVQNSPNNECQEKNVSSEATVAKHKNYLQKDIAVSPEVPAEGKPRDNTSAQGHNFKHNISGTKTGKYMKTNDGLRRSMEPSKFDINSVSDSIDSPVQIPALTPQLAVISHTMTPSPVVGTSFKHVYQRVLALQTEVLKVKENHEIQNPAVETNGHPHVVADSNLFTQPEDVSSDSVARVLGLPKMRYFQLPNCNNDQLEMHNKRKIHQDIVRHQDMLRCKRESKLKEEILRKKTSNGQILDSQKNLVQHKTAQISGKNKDQLKNMSFEASILKHNNFLQKGKGLSSEIPAKGPEMKARDNSGAKQHRFKHKIRGTNTGKYIKTNDGVRRPMESSKLNIKSLSKSVESPVRCSIQAVPKPVASQTMTPTLVAGSSFEQHFQQVSASKTPVSEGKEHYEIQNCTAEITDHPHAPTDSNINTQIEDKSYDSAAIAMAPSEGFMASQVCPPLLAVTSCFEPQNQRVLQTDVLESKEHQGIQNSTFETNDQLQSISMELHTPVGLDINSLADVSSDTDVIAIGPQKMLTESHAFEVSLAVGSNFESQTQYNLQNETEPQLSKGTADCESQNCTDEKNNQLLPSVVVEFNSPPGSSTSTQTSDGCYKDEQKMNILTCLSRTTQLSQVAVCLTCGSECFPETLVFCNKCQVYALHRYCLDGPVIFTDDVIWFCEGCEPKVGQTSFHDQGTLLLSDENVSLNLENEVSPVRIEPKTCIESIKSEPKNIAKATMLLSDNHSLSYAGLSQYSNNNEHENKSKKKCTPVPKDDVNTIEQGSMIIAVPHPIADPVWRGNLRLFEPNFSTIVGLLAHMSSLACSKVLEETKHFPDVLCSDLLPKSMLWPKSFMKCGPKEDSIALYFFPDSESVERCFDKLVDDMISHDLSLRAVVENAELLIFPSIVLPIQCRRFQEKYFLWGVFRAKK</sequence>
<dbReference type="Proteomes" id="UP001386955">
    <property type="component" value="Unassembled WGS sequence"/>
</dbReference>
<dbReference type="InterPro" id="IPR003604">
    <property type="entry name" value="Matrin/U1-like-C_Znf_C2H2"/>
</dbReference>
<evidence type="ECO:0000256" key="4">
    <source>
        <dbReference type="ARBA" id="ARBA00023015"/>
    </source>
</evidence>
<evidence type="ECO:0000259" key="8">
    <source>
        <dbReference type="SMART" id="SM00451"/>
    </source>
</evidence>
<dbReference type="InterPro" id="IPR013087">
    <property type="entry name" value="Znf_C2H2_type"/>
</dbReference>
<keyword evidence="3" id="KW-0862">Zinc</keyword>
<dbReference type="PANTHER" id="PTHR33304:SF18">
    <property type="entry name" value="CHROMATIN REGULATOR PHD FAMILY-RELATED"/>
    <property type="match status" value="1"/>
</dbReference>
<dbReference type="AlphaFoldDB" id="A0AAN9P199"/>
<feature type="compositionally biased region" description="Polar residues" evidence="6">
    <location>
        <begin position="238"/>
        <end position="254"/>
    </location>
</feature>
<dbReference type="SMART" id="SM00451">
    <property type="entry name" value="ZnF_U1"/>
    <property type="match status" value="1"/>
</dbReference>
<organism evidence="9 10">
    <name type="scientific">Psophocarpus tetragonolobus</name>
    <name type="common">Winged bean</name>
    <name type="synonym">Dolichos tetragonolobus</name>
    <dbReference type="NCBI Taxonomy" id="3891"/>
    <lineage>
        <taxon>Eukaryota</taxon>
        <taxon>Viridiplantae</taxon>
        <taxon>Streptophyta</taxon>
        <taxon>Embryophyta</taxon>
        <taxon>Tracheophyta</taxon>
        <taxon>Spermatophyta</taxon>
        <taxon>Magnoliopsida</taxon>
        <taxon>eudicotyledons</taxon>
        <taxon>Gunneridae</taxon>
        <taxon>Pentapetalae</taxon>
        <taxon>rosids</taxon>
        <taxon>fabids</taxon>
        <taxon>Fabales</taxon>
        <taxon>Fabaceae</taxon>
        <taxon>Papilionoideae</taxon>
        <taxon>50 kb inversion clade</taxon>
        <taxon>NPAAA clade</taxon>
        <taxon>indigoferoid/millettioid clade</taxon>
        <taxon>Phaseoleae</taxon>
        <taxon>Psophocarpus</taxon>
    </lineage>
</organism>
<dbReference type="Gene3D" id="3.30.160.60">
    <property type="entry name" value="Classic Zinc Finger"/>
    <property type="match status" value="1"/>
</dbReference>
<evidence type="ECO:0000313" key="10">
    <source>
        <dbReference type="Proteomes" id="UP001386955"/>
    </source>
</evidence>
<dbReference type="Pfam" id="PF23121">
    <property type="entry name" value="SPOC_AIPP2"/>
    <property type="match status" value="1"/>
</dbReference>
<evidence type="ECO:0000256" key="3">
    <source>
        <dbReference type="ARBA" id="ARBA00022833"/>
    </source>
</evidence>